<dbReference type="SUPFAM" id="SSF55811">
    <property type="entry name" value="Nudix"/>
    <property type="match status" value="2"/>
</dbReference>
<protein>
    <recommendedName>
        <fullName evidence="3">Nudix hydrolase domain-containing protein</fullName>
    </recommendedName>
</protein>
<reference evidence="4" key="1">
    <citation type="submission" date="2022-12" db="EMBL/GenBank/DDBJ databases">
        <title>Draft genome assemblies for two species of Escallonia (Escalloniales).</title>
        <authorList>
            <person name="Chanderbali A."/>
            <person name="Dervinis C."/>
            <person name="Anghel I."/>
            <person name="Soltis D."/>
            <person name="Soltis P."/>
            <person name="Zapata F."/>
        </authorList>
    </citation>
    <scope>NUCLEOTIDE SEQUENCE</scope>
    <source>
        <strain evidence="4">UCBG64.0493</strain>
        <tissue evidence="4">Leaf</tissue>
    </source>
</reference>
<dbReference type="Pfam" id="PF15916">
    <property type="entry name" value="DUF4743"/>
    <property type="match status" value="2"/>
</dbReference>
<dbReference type="InterPro" id="IPR015797">
    <property type="entry name" value="NUDIX_hydrolase-like_dom_sf"/>
</dbReference>
<dbReference type="GO" id="GO:0044715">
    <property type="term" value="F:8-oxo-dGDP phosphatase activity"/>
    <property type="evidence" value="ECO:0007669"/>
    <property type="project" value="TreeGrafter"/>
</dbReference>
<dbReference type="AlphaFoldDB" id="A0AA88SQI5"/>
<comment type="similarity">
    <text evidence="2">Belongs to the Nudix hydrolase family.</text>
</comment>
<name>A0AA88SQI5_9ASTE</name>
<dbReference type="CDD" id="cd03676">
    <property type="entry name" value="NUDIX_Tnr3_like"/>
    <property type="match status" value="2"/>
</dbReference>
<comment type="function">
    <text evidence="1">Probably mediates the hydrolysis of some nucleoside diphosphate derivatives.</text>
</comment>
<evidence type="ECO:0000313" key="4">
    <source>
        <dbReference type="EMBL" id="KAK2996835.1"/>
    </source>
</evidence>
<proteinExistence type="inferred from homology"/>
<accession>A0AA88SQI5</accession>
<dbReference type="PANTHER" id="PTHR13622:SF8">
    <property type="entry name" value="THIAMIN PYROPHOSPHOKINASE 1"/>
    <property type="match status" value="1"/>
</dbReference>
<evidence type="ECO:0000256" key="1">
    <source>
        <dbReference type="ARBA" id="ARBA00003778"/>
    </source>
</evidence>
<feature type="domain" description="Nudix hydrolase" evidence="3">
    <location>
        <begin position="364"/>
        <end position="505"/>
    </location>
</feature>
<dbReference type="FunFam" id="3.90.79.10:FF:000019">
    <property type="entry name" value="Thiamin pyrophosphokinase, putative"/>
    <property type="match status" value="1"/>
</dbReference>
<evidence type="ECO:0000259" key="3">
    <source>
        <dbReference type="PROSITE" id="PS51462"/>
    </source>
</evidence>
<evidence type="ECO:0000313" key="5">
    <source>
        <dbReference type="Proteomes" id="UP001188597"/>
    </source>
</evidence>
<keyword evidence="5" id="KW-1185">Reference proteome</keyword>
<feature type="non-terminal residue" evidence="4">
    <location>
        <position position="1"/>
    </location>
</feature>
<evidence type="ECO:0000256" key="2">
    <source>
        <dbReference type="ARBA" id="ARBA00005582"/>
    </source>
</evidence>
<dbReference type="Proteomes" id="UP001188597">
    <property type="component" value="Unassembled WGS sequence"/>
</dbReference>
<comment type="caution">
    <text evidence="4">The sequence shown here is derived from an EMBL/GenBank/DDBJ whole genome shotgun (WGS) entry which is preliminary data.</text>
</comment>
<dbReference type="PROSITE" id="PS51462">
    <property type="entry name" value="NUDIX"/>
    <property type="match status" value="1"/>
</dbReference>
<dbReference type="InterPro" id="IPR031804">
    <property type="entry name" value="DUF4743"/>
</dbReference>
<dbReference type="EMBL" id="JAVXUP010004660">
    <property type="protein sequence ID" value="KAK2996835.1"/>
    <property type="molecule type" value="Genomic_DNA"/>
</dbReference>
<dbReference type="PANTHER" id="PTHR13622">
    <property type="entry name" value="THIAMIN PYROPHOSPHOKINASE"/>
    <property type="match status" value="1"/>
</dbReference>
<gene>
    <name evidence="4" type="ORF">RJ639_024960</name>
</gene>
<sequence>ENSCGGHFGGQVTLHSTLKTPEQRTKAVGNVVKFLGEERIPAYDINQLYPVTSSFGTASYFPLERAAASYFGIKAYEVHMNGYVERDGQKYLWIAKRSAVKSNYPGMLDHLVAGGLPRDISSQKDLVKECEEEAGIPIIVADYAIPIGAVSYIDIDGCNYRRDVIFCYDLKLPECFIPKNQVRLILPKILKSSRPSPSQPSPRGAIRYTSSAALPPSSFTWDDVFRISQPQEPANNDLQGFFDRVRTCNRGSEKRGEFIPFVIEGQIVGYVHNGFADHLRTFKDVFFFPNDNSNGSHLGGHVTLHPMLKTPDHRTEAFDHVVKLLGKELIPGIRNELYPVASSFGTSLLFSLERAAAPYFGIKAYGVHMNGYVERVGEKYLWIGKRSEVKPTYPGMLDHLVAGGLPHDIACGENLVKECEEEAGIPKSIATRAKPVGAVSYMDINGYSYKRDVLFCYDLKLPESFVPMNQDGEVESFKLIPVSLVANVIQRTQFFKSNCNLVIIDFLFRHG</sequence>
<dbReference type="Gene3D" id="3.90.79.10">
    <property type="entry name" value="Nucleoside Triphosphate Pyrophosphohydrolase"/>
    <property type="match status" value="2"/>
</dbReference>
<organism evidence="4 5">
    <name type="scientific">Escallonia herrerae</name>
    <dbReference type="NCBI Taxonomy" id="1293975"/>
    <lineage>
        <taxon>Eukaryota</taxon>
        <taxon>Viridiplantae</taxon>
        <taxon>Streptophyta</taxon>
        <taxon>Embryophyta</taxon>
        <taxon>Tracheophyta</taxon>
        <taxon>Spermatophyta</taxon>
        <taxon>Magnoliopsida</taxon>
        <taxon>eudicotyledons</taxon>
        <taxon>Gunneridae</taxon>
        <taxon>Pentapetalae</taxon>
        <taxon>asterids</taxon>
        <taxon>campanulids</taxon>
        <taxon>Escalloniales</taxon>
        <taxon>Escalloniaceae</taxon>
        <taxon>Escallonia</taxon>
    </lineage>
</organism>
<dbReference type="InterPro" id="IPR000086">
    <property type="entry name" value="NUDIX_hydrolase_dom"/>
</dbReference>